<accession>A0A1A9QE59</accession>
<reference evidence="2" key="1">
    <citation type="submission" date="2016-04" db="EMBL/GenBank/DDBJ databases">
        <authorList>
            <person name="Quiroz-Castaneda R.E."/>
            <person name="Martinez-Ocampo F."/>
        </authorList>
    </citation>
    <scope>NUCLEOTIDE SEQUENCE [LARGE SCALE GENOMIC DNA]</scope>
    <source>
        <strain evidence="2">INIFAP01</strain>
    </source>
</reference>
<dbReference type="Proteomes" id="UP000077623">
    <property type="component" value="Unassembled WGS sequence"/>
</dbReference>
<comment type="caution">
    <text evidence="1">The sequence shown here is derived from an EMBL/GenBank/DDBJ whole genome shotgun (WGS) entry which is preliminary data.</text>
</comment>
<gene>
    <name evidence="1" type="ORF">A6V39_02260</name>
</gene>
<dbReference type="AlphaFoldDB" id="A0A1A9QE59"/>
<dbReference type="EMBL" id="LWUJ01000011">
    <property type="protein sequence ID" value="OAL10245.1"/>
    <property type="molecule type" value="Genomic_DNA"/>
</dbReference>
<protein>
    <submittedName>
        <fullName evidence="1">Uncharacterized protein</fullName>
    </submittedName>
</protein>
<sequence>MREIMEITLQEIYSTPTPPRFKSYFSVRDIVVFDLQNLKRTATSFFRFLKYEFLHKLKVGRATNFFEEELFDSGTIARKYEADYLFLEKVQRYTLFPKYDGVIFPFDNTYEKLYFGISLFEKFIFKFRQKIEFFPSDPFEDAGHSHFFEVSELWRPEKCPHYLNLITEEVKRKFSALEKAVLRFNADIFETYDGDFVVVDNDEIRLGKLNKKLRKEDIYEKGIPKVEIEYEEPRNKVA</sequence>
<keyword evidence="2" id="KW-1185">Reference proteome</keyword>
<dbReference type="STRING" id="432608.A6V39_02260"/>
<evidence type="ECO:0000313" key="1">
    <source>
        <dbReference type="EMBL" id="OAL10245.1"/>
    </source>
</evidence>
<organism evidence="1 2">
    <name type="scientific">Candidatus Mycoplasma haematobovis</name>
    <dbReference type="NCBI Taxonomy" id="432608"/>
    <lineage>
        <taxon>Bacteria</taxon>
        <taxon>Bacillati</taxon>
        <taxon>Mycoplasmatota</taxon>
        <taxon>Mollicutes</taxon>
        <taxon>Mycoplasmataceae</taxon>
        <taxon>Mycoplasma</taxon>
    </lineage>
</organism>
<proteinExistence type="predicted"/>
<evidence type="ECO:0000313" key="2">
    <source>
        <dbReference type="Proteomes" id="UP000077623"/>
    </source>
</evidence>
<name>A0A1A9QE59_9MOLU</name>